<reference evidence="1" key="2">
    <citation type="journal article" date="2015" name="Data Brief">
        <title>Shoot transcriptome of the giant reed, Arundo donax.</title>
        <authorList>
            <person name="Barrero R.A."/>
            <person name="Guerrero F.D."/>
            <person name="Moolhuijzen P."/>
            <person name="Goolsby J.A."/>
            <person name="Tidwell J."/>
            <person name="Bellgard S.E."/>
            <person name="Bellgard M.I."/>
        </authorList>
    </citation>
    <scope>NUCLEOTIDE SEQUENCE</scope>
    <source>
        <tissue evidence="1">Shoot tissue taken approximately 20 cm above the soil surface</tissue>
    </source>
</reference>
<accession>A0A0A9E4A9</accession>
<organism evidence="1">
    <name type="scientific">Arundo donax</name>
    <name type="common">Giant reed</name>
    <name type="synonym">Donax arundinaceus</name>
    <dbReference type="NCBI Taxonomy" id="35708"/>
    <lineage>
        <taxon>Eukaryota</taxon>
        <taxon>Viridiplantae</taxon>
        <taxon>Streptophyta</taxon>
        <taxon>Embryophyta</taxon>
        <taxon>Tracheophyta</taxon>
        <taxon>Spermatophyta</taxon>
        <taxon>Magnoliopsida</taxon>
        <taxon>Liliopsida</taxon>
        <taxon>Poales</taxon>
        <taxon>Poaceae</taxon>
        <taxon>PACMAD clade</taxon>
        <taxon>Arundinoideae</taxon>
        <taxon>Arundineae</taxon>
        <taxon>Arundo</taxon>
    </lineage>
</organism>
<name>A0A0A9E4A9_ARUDO</name>
<protein>
    <submittedName>
        <fullName evidence="1">Similar to NRPB1 (RNA POLYMERASE II LARGE SUBUNIT)</fullName>
    </submittedName>
</protein>
<reference evidence="1" key="1">
    <citation type="submission" date="2014-09" db="EMBL/GenBank/DDBJ databases">
        <authorList>
            <person name="Magalhaes I.L.F."/>
            <person name="Oliveira U."/>
            <person name="Santos F.R."/>
            <person name="Vidigal T.H.D.A."/>
            <person name="Brescovit A.D."/>
            <person name="Santos A.J."/>
        </authorList>
    </citation>
    <scope>NUCLEOTIDE SEQUENCE</scope>
    <source>
        <tissue evidence="1">Shoot tissue taken approximately 20 cm above the soil surface</tissue>
    </source>
</reference>
<evidence type="ECO:0000313" key="1">
    <source>
        <dbReference type="EMBL" id="JAD90822.1"/>
    </source>
</evidence>
<proteinExistence type="predicted"/>
<dbReference type="EMBL" id="GBRH01207073">
    <property type="protein sequence ID" value="JAD90822.1"/>
    <property type="molecule type" value="Transcribed_RNA"/>
</dbReference>
<sequence length="113" mass="13220">MPHDGHFVKTRLPIEENKISIIEVPLHLVTKLQMLITAFLHISKIKPLTIFSDNIPCTCLPRGRMRPIFHKFFQPLNVIWGDSFWVCQVQSNTPWYSQFINVNIWIWCDNSAG</sequence>
<dbReference type="AlphaFoldDB" id="A0A0A9E4A9"/>